<dbReference type="Pfam" id="PF00627">
    <property type="entry name" value="UBA"/>
    <property type="match status" value="1"/>
</dbReference>
<feature type="compositionally biased region" description="Low complexity" evidence="1">
    <location>
        <begin position="264"/>
        <end position="282"/>
    </location>
</feature>
<reference evidence="3" key="1">
    <citation type="submission" date="2020-11" db="EMBL/GenBank/DDBJ databases">
        <authorList>
            <person name="Tran Van P."/>
        </authorList>
    </citation>
    <scope>NUCLEOTIDE SEQUENCE</scope>
</reference>
<dbReference type="PANTHER" id="PTHR46738">
    <property type="entry name" value="UBIQUITIN-ASSOCIATED DOMAIN-CONTAINING PROTEIN 1"/>
    <property type="match status" value="1"/>
</dbReference>
<dbReference type="Pfam" id="PF23326">
    <property type="entry name" value="UBL_UBAC1"/>
    <property type="match status" value="1"/>
</dbReference>
<feature type="domain" description="UBA" evidence="2">
    <location>
        <begin position="220"/>
        <end position="262"/>
    </location>
</feature>
<dbReference type="EMBL" id="OA564283">
    <property type="protein sequence ID" value="CAD7193642.1"/>
    <property type="molecule type" value="Genomic_DNA"/>
</dbReference>
<evidence type="ECO:0000256" key="1">
    <source>
        <dbReference type="SAM" id="MobiDB-lite"/>
    </source>
</evidence>
<evidence type="ECO:0000313" key="3">
    <source>
        <dbReference type="EMBL" id="CAD7193642.1"/>
    </source>
</evidence>
<dbReference type="SMART" id="SM00165">
    <property type="entry name" value="UBA"/>
    <property type="match status" value="2"/>
</dbReference>
<dbReference type="PANTHER" id="PTHR46738:SF1">
    <property type="entry name" value="UBIQUITIN-ASSOCIATED DOMAIN-CONTAINING PROTEIN 1"/>
    <property type="match status" value="1"/>
</dbReference>
<feature type="domain" description="UBA" evidence="2">
    <location>
        <begin position="324"/>
        <end position="358"/>
    </location>
</feature>
<dbReference type="SUPFAM" id="SSF46934">
    <property type="entry name" value="UBA-like"/>
    <property type="match status" value="2"/>
</dbReference>
<dbReference type="Pfam" id="PF22562">
    <property type="entry name" value="UBA_7"/>
    <property type="match status" value="1"/>
</dbReference>
<dbReference type="PROSITE" id="PS50030">
    <property type="entry name" value="UBA"/>
    <property type="match status" value="2"/>
</dbReference>
<organism evidence="3">
    <name type="scientific">Timema douglasi</name>
    <name type="common">Walking stick</name>
    <dbReference type="NCBI Taxonomy" id="61478"/>
    <lineage>
        <taxon>Eukaryota</taxon>
        <taxon>Metazoa</taxon>
        <taxon>Ecdysozoa</taxon>
        <taxon>Arthropoda</taxon>
        <taxon>Hexapoda</taxon>
        <taxon>Insecta</taxon>
        <taxon>Pterygota</taxon>
        <taxon>Neoptera</taxon>
        <taxon>Polyneoptera</taxon>
        <taxon>Phasmatodea</taxon>
        <taxon>Timematodea</taxon>
        <taxon>Timematoidea</taxon>
        <taxon>Timematidae</taxon>
        <taxon>Timema</taxon>
    </lineage>
</organism>
<protein>
    <recommendedName>
        <fullName evidence="2">UBA domain-containing protein</fullName>
    </recommendedName>
</protein>
<dbReference type="InterPro" id="IPR057650">
    <property type="entry name" value="UBL_UBAC1"/>
</dbReference>
<evidence type="ECO:0000259" key="2">
    <source>
        <dbReference type="PROSITE" id="PS50030"/>
    </source>
</evidence>
<dbReference type="InterPro" id="IPR009060">
    <property type="entry name" value="UBA-like_sf"/>
</dbReference>
<dbReference type="InterPro" id="IPR052476">
    <property type="entry name" value="UBAC1"/>
</dbReference>
<dbReference type="InterPro" id="IPR015940">
    <property type="entry name" value="UBA"/>
</dbReference>
<feature type="region of interest" description="Disordered" evidence="1">
    <location>
        <begin position="263"/>
        <end position="282"/>
    </location>
</feature>
<gene>
    <name evidence="3" type="ORF">TDIB3V08_LOCUS99</name>
</gene>
<name>A0A7R8Z2M4_TIMDO</name>
<dbReference type="Gene3D" id="1.10.8.10">
    <property type="entry name" value="DNA helicase RuvA subunit, C-terminal domain"/>
    <property type="match status" value="2"/>
</dbReference>
<dbReference type="GO" id="GO:0000151">
    <property type="term" value="C:ubiquitin ligase complex"/>
    <property type="evidence" value="ECO:0007669"/>
    <property type="project" value="TreeGrafter"/>
</dbReference>
<dbReference type="AlphaFoldDB" id="A0A7R8Z2M4"/>
<accession>A0A7R8Z2M4</accession>
<sequence>MLPWVREKLFGSRQKIINILNRRCESETRRDVPTNEDMFVSDSNLFTNDLVKLKVVNLEGYVWDVDAPQDFTMDKLKTMALCHFYNPLESVKVTPNFRLVLVSERRSLGNDNTVFQEGLKSCDELLLVECRRPLAKEPSNDESLRGPTDEEIKAATQHVEPKNISKQHPPLECTADFQSEIRKILISLVEASARILTPSPNADEVFAVIRERLESKSSGKTEPDILSVKQLVDMGFSEQQASEALRRNRMNQTEALDWLLEQQSDSASPRSEPPASSTVVASSSKYRHELVKQLSHTESKQQCVSKTVASLLESFRAFKRSDFKPNEKALKNLVEMGFSEQDVKDALHITGNNQSSATISDSMATVTGHIGGDQELMLFKKKRAAIRASFTKIVKTTTDLFSVDSEKDLVTIETNHQLLQGKSSELSNPDEQILNSLFESDASENELSGHIANRCKLKCLICDGKHSILLCPKLEASVLKFRDKDNLKKDLPESTRVPVENTLANNSCSECEWLLGERRPSLEDMDVGLDPQGAIYKAIMANPTIQLSLNNPKILLDASPILSQIFKTYHAEKHALQMNLLVELQQQTLNHT</sequence>
<proteinExistence type="predicted"/>